<feature type="non-terminal residue" evidence="1">
    <location>
        <position position="1"/>
    </location>
</feature>
<gene>
    <name evidence="1" type="ORF">DUNSADRAFT_8587</name>
</gene>
<protein>
    <submittedName>
        <fullName evidence="1">Uncharacterized protein</fullName>
    </submittedName>
</protein>
<organism evidence="1 2">
    <name type="scientific">Dunaliella salina</name>
    <name type="common">Green alga</name>
    <name type="synonym">Protococcus salinus</name>
    <dbReference type="NCBI Taxonomy" id="3046"/>
    <lineage>
        <taxon>Eukaryota</taxon>
        <taxon>Viridiplantae</taxon>
        <taxon>Chlorophyta</taxon>
        <taxon>core chlorophytes</taxon>
        <taxon>Chlorophyceae</taxon>
        <taxon>CS clade</taxon>
        <taxon>Chlamydomonadales</taxon>
        <taxon>Dunaliellaceae</taxon>
        <taxon>Dunaliella</taxon>
    </lineage>
</organism>
<keyword evidence="2" id="KW-1185">Reference proteome</keyword>
<evidence type="ECO:0000313" key="1">
    <source>
        <dbReference type="EMBL" id="KAF5825563.1"/>
    </source>
</evidence>
<dbReference type="EMBL" id="MU072527">
    <property type="protein sequence ID" value="KAF5825563.1"/>
    <property type="molecule type" value="Genomic_DNA"/>
</dbReference>
<name>A0ABQ7FTP8_DUNSA</name>
<accession>A0ABQ7FTP8</accession>
<dbReference type="Proteomes" id="UP000815325">
    <property type="component" value="Unassembled WGS sequence"/>
</dbReference>
<reference evidence="1" key="1">
    <citation type="submission" date="2017-08" db="EMBL/GenBank/DDBJ databases">
        <authorList>
            <person name="Polle J.E."/>
            <person name="Barry K."/>
            <person name="Cushman J."/>
            <person name="Schmutz J."/>
            <person name="Tran D."/>
            <person name="Hathwaick L.T."/>
            <person name="Yim W.C."/>
            <person name="Jenkins J."/>
            <person name="Mckie-Krisberg Z.M."/>
            <person name="Prochnik S."/>
            <person name="Lindquist E."/>
            <person name="Dockter R.B."/>
            <person name="Adam C."/>
            <person name="Molina H."/>
            <person name="Bunkerborg J."/>
            <person name="Jin E."/>
            <person name="Buchheim M."/>
            <person name="Magnuson J."/>
        </authorList>
    </citation>
    <scope>NUCLEOTIDE SEQUENCE</scope>
    <source>
        <strain evidence="1">CCAP 19/18</strain>
    </source>
</reference>
<proteinExistence type="predicted"/>
<comment type="caution">
    <text evidence="1">The sequence shown here is derived from an EMBL/GenBank/DDBJ whole genome shotgun (WGS) entry which is preliminary data.</text>
</comment>
<sequence>TEDLRFPFASMACLSITANSRGMALRPLTRAPACHPNRVKAAKGMQTRPAAVSNSAEPAPASAVPRHALAAAAALALLMPSPAFADMEAGKSVFNQNCGE</sequence>
<evidence type="ECO:0000313" key="2">
    <source>
        <dbReference type="Proteomes" id="UP000815325"/>
    </source>
</evidence>